<evidence type="ECO:0000256" key="4">
    <source>
        <dbReference type="ARBA" id="ARBA00022825"/>
    </source>
</evidence>
<reference evidence="9" key="1">
    <citation type="journal article" date="2014" name="PLoS ONE">
        <title>Transcriptome-Based Identification of ABC Transporters in the Western Tarnished Plant Bug Lygus hesperus.</title>
        <authorList>
            <person name="Hull J.J."/>
            <person name="Chaney K."/>
            <person name="Geib S.M."/>
            <person name="Fabrick J.A."/>
            <person name="Brent C.S."/>
            <person name="Walsh D."/>
            <person name="Lavine L.C."/>
        </authorList>
    </citation>
    <scope>NUCLEOTIDE SEQUENCE</scope>
</reference>
<evidence type="ECO:0000256" key="7">
    <source>
        <dbReference type="SAM" id="SignalP"/>
    </source>
</evidence>
<dbReference type="InterPro" id="IPR043504">
    <property type="entry name" value="Peptidase_S1_PA_chymotrypsin"/>
</dbReference>
<feature type="non-terminal residue" evidence="9">
    <location>
        <position position="1"/>
    </location>
</feature>
<dbReference type="GO" id="GO:0004252">
    <property type="term" value="F:serine-type endopeptidase activity"/>
    <property type="evidence" value="ECO:0007669"/>
    <property type="project" value="InterPro"/>
</dbReference>
<keyword evidence="6" id="KW-0472">Membrane</keyword>
<comment type="similarity">
    <text evidence="1">Belongs to the peptidase S1 family.</text>
</comment>
<keyword evidence="6" id="KW-1133">Transmembrane helix</keyword>
<dbReference type="InterPro" id="IPR009003">
    <property type="entry name" value="Peptidase_S1_PA"/>
</dbReference>
<protein>
    <submittedName>
        <fullName evidence="9">Serine protease 29</fullName>
    </submittedName>
</protein>
<dbReference type="SUPFAM" id="SSF50494">
    <property type="entry name" value="Trypsin-like serine proteases"/>
    <property type="match status" value="1"/>
</dbReference>
<feature type="chain" id="PRO_5002053992" evidence="7">
    <location>
        <begin position="29"/>
        <end position="349"/>
    </location>
</feature>
<keyword evidence="2 9" id="KW-0645">Protease</keyword>
<evidence type="ECO:0000256" key="6">
    <source>
        <dbReference type="SAM" id="Phobius"/>
    </source>
</evidence>
<dbReference type="InterPro" id="IPR050430">
    <property type="entry name" value="Peptidase_S1"/>
</dbReference>
<evidence type="ECO:0000256" key="2">
    <source>
        <dbReference type="ARBA" id="ARBA00022670"/>
    </source>
</evidence>
<keyword evidence="7" id="KW-0732">Signal</keyword>
<dbReference type="InterPro" id="IPR001254">
    <property type="entry name" value="Trypsin_dom"/>
</dbReference>
<evidence type="ECO:0000256" key="1">
    <source>
        <dbReference type="ARBA" id="ARBA00007664"/>
    </source>
</evidence>
<dbReference type="EMBL" id="GBHO01036194">
    <property type="protein sequence ID" value="JAG07410.1"/>
    <property type="molecule type" value="Transcribed_RNA"/>
</dbReference>
<name>A0A0A9WRD0_LYGHE</name>
<evidence type="ECO:0000256" key="5">
    <source>
        <dbReference type="ARBA" id="ARBA00023157"/>
    </source>
</evidence>
<dbReference type="PANTHER" id="PTHR24276:SF98">
    <property type="entry name" value="FI18310P1-RELATED"/>
    <property type="match status" value="1"/>
</dbReference>
<dbReference type="PANTHER" id="PTHR24276">
    <property type="entry name" value="POLYSERASE-RELATED"/>
    <property type="match status" value="1"/>
</dbReference>
<dbReference type="CDD" id="cd00190">
    <property type="entry name" value="Tryp_SPc"/>
    <property type="match status" value="1"/>
</dbReference>
<feature type="transmembrane region" description="Helical" evidence="6">
    <location>
        <begin position="327"/>
        <end position="347"/>
    </location>
</feature>
<dbReference type="GO" id="GO:0006508">
    <property type="term" value="P:proteolysis"/>
    <property type="evidence" value="ECO:0007669"/>
    <property type="project" value="UniProtKB-KW"/>
</dbReference>
<evidence type="ECO:0000259" key="8">
    <source>
        <dbReference type="PROSITE" id="PS50240"/>
    </source>
</evidence>
<keyword evidence="5" id="KW-1015">Disulfide bond</keyword>
<evidence type="ECO:0000313" key="9">
    <source>
        <dbReference type="EMBL" id="JAG07410.1"/>
    </source>
</evidence>
<feature type="domain" description="Peptidase S1" evidence="8">
    <location>
        <begin position="37"/>
        <end position="288"/>
    </location>
</feature>
<gene>
    <name evidence="9" type="primary">Prss29_1</name>
    <name evidence="9" type="ORF">CM83_3863</name>
</gene>
<dbReference type="Pfam" id="PF00089">
    <property type="entry name" value="Trypsin"/>
    <property type="match status" value="1"/>
</dbReference>
<dbReference type="InterPro" id="IPR001314">
    <property type="entry name" value="Peptidase_S1A"/>
</dbReference>
<keyword evidence="4" id="KW-0720">Serine protease</keyword>
<dbReference type="PROSITE" id="PS50240">
    <property type="entry name" value="TRYPSIN_DOM"/>
    <property type="match status" value="1"/>
</dbReference>
<evidence type="ECO:0000256" key="3">
    <source>
        <dbReference type="ARBA" id="ARBA00022801"/>
    </source>
</evidence>
<reference evidence="9" key="2">
    <citation type="submission" date="2014-07" db="EMBL/GenBank/DDBJ databases">
        <authorList>
            <person name="Hull J."/>
        </authorList>
    </citation>
    <scope>NUCLEOTIDE SEQUENCE</scope>
</reference>
<feature type="signal peptide" evidence="7">
    <location>
        <begin position="1"/>
        <end position="28"/>
    </location>
</feature>
<dbReference type="AlphaFoldDB" id="A0A0A9WRD0"/>
<dbReference type="Gene3D" id="2.40.10.10">
    <property type="entry name" value="Trypsin-like serine proteases"/>
    <property type="match status" value="1"/>
</dbReference>
<dbReference type="PRINTS" id="PR00722">
    <property type="entry name" value="CHYMOTRYPSIN"/>
</dbReference>
<accession>A0A0A9WRD0</accession>
<sequence>SRNRLFRHITMIRTLLIFMLCEIRIGCSLKGSDDSKLVGGYFVDDISVVPWIVSIRKFFEGEGFSHDCGGSILTPTIVLTACHCLQGEVDEFEFVAGTIDLEDESTGQVRTAKRILLHPECVDLDDESTYDVAVAILKKGFKKTKNVRPMTLLSWDPKEFESKMAPLLDTKTSQCFVAGWGVVENEGNEASRFLKGVRMYPISGPKCRTIYGKRRRKFKYFKFEKHHQLCGVSKHQNESDCVGDSGGPVVCKGFTVAVVSYGFECGTPTPSVYATLPYFLKWFKKSLMKYGSSSNVRSVNLAACLRPNVFHALYGVLIFRRLFSHEISGAQFITFFIFSIALTVTLWPS</sequence>
<keyword evidence="6" id="KW-0812">Transmembrane</keyword>
<organism evidence="9">
    <name type="scientific">Lygus hesperus</name>
    <name type="common">Western plant bug</name>
    <dbReference type="NCBI Taxonomy" id="30085"/>
    <lineage>
        <taxon>Eukaryota</taxon>
        <taxon>Metazoa</taxon>
        <taxon>Ecdysozoa</taxon>
        <taxon>Arthropoda</taxon>
        <taxon>Hexapoda</taxon>
        <taxon>Insecta</taxon>
        <taxon>Pterygota</taxon>
        <taxon>Neoptera</taxon>
        <taxon>Paraneoptera</taxon>
        <taxon>Hemiptera</taxon>
        <taxon>Heteroptera</taxon>
        <taxon>Panheteroptera</taxon>
        <taxon>Cimicomorpha</taxon>
        <taxon>Miridae</taxon>
        <taxon>Mirini</taxon>
        <taxon>Lygus</taxon>
    </lineage>
</organism>
<keyword evidence="3" id="KW-0378">Hydrolase</keyword>
<proteinExistence type="inferred from homology"/>
<dbReference type="FunFam" id="2.40.10.10:FF:000068">
    <property type="entry name" value="transmembrane protease serine 2"/>
    <property type="match status" value="1"/>
</dbReference>
<dbReference type="SMART" id="SM00020">
    <property type="entry name" value="Tryp_SPc"/>
    <property type="match status" value="1"/>
</dbReference>